<dbReference type="GO" id="GO:0008470">
    <property type="term" value="F:3-methylbutanoyl-CoA dehydrogenase activity"/>
    <property type="evidence" value="ECO:0007669"/>
    <property type="project" value="TreeGrafter"/>
</dbReference>
<dbReference type="AlphaFoldDB" id="A0A1W6LIE8"/>
<dbReference type="InterPro" id="IPR036250">
    <property type="entry name" value="AcylCo_DH-like_C"/>
</dbReference>
<keyword evidence="5" id="KW-1185">Reference proteome</keyword>
<dbReference type="Pfam" id="PF08028">
    <property type="entry name" value="Acyl-CoA_dh_2"/>
    <property type="match status" value="1"/>
</dbReference>
<keyword evidence="1" id="KW-0560">Oxidoreductase</keyword>
<evidence type="ECO:0000256" key="1">
    <source>
        <dbReference type="ARBA" id="ARBA00023002"/>
    </source>
</evidence>
<evidence type="ECO:0000259" key="3">
    <source>
        <dbReference type="Pfam" id="PF08028"/>
    </source>
</evidence>
<dbReference type="InterPro" id="IPR009100">
    <property type="entry name" value="AcylCoA_DH/oxidase_NM_dom_sf"/>
</dbReference>
<protein>
    <submittedName>
        <fullName evidence="4">Acyl-CoA dehydrogenase</fullName>
    </submittedName>
</protein>
<proteinExistence type="predicted"/>
<gene>
    <name evidence="4" type="ORF">A4W93_24535</name>
</gene>
<dbReference type="Gene3D" id="1.20.140.10">
    <property type="entry name" value="Butyryl-CoA Dehydrogenase, subunit A, domain 3"/>
    <property type="match status" value="1"/>
</dbReference>
<dbReference type="Gene3D" id="2.40.110.10">
    <property type="entry name" value="Butyryl-CoA Dehydrogenase, subunit A, domain 2"/>
    <property type="match status" value="1"/>
</dbReference>
<evidence type="ECO:0000259" key="2">
    <source>
        <dbReference type="Pfam" id="PF02771"/>
    </source>
</evidence>
<dbReference type="PANTHER" id="PTHR43884">
    <property type="entry name" value="ACYL-COA DEHYDROGENASE"/>
    <property type="match status" value="1"/>
</dbReference>
<feature type="domain" description="Acyl-CoA dehydrogenase C-terminal" evidence="3">
    <location>
        <begin position="238"/>
        <end position="371"/>
    </location>
</feature>
<feature type="domain" description="Acyl-CoA dehydrogenase/oxidase N-terminal" evidence="2">
    <location>
        <begin position="24"/>
        <end position="118"/>
    </location>
</feature>
<dbReference type="STRING" id="946333.A4W93_24535"/>
<dbReference type="SUPFAM" id="SSF47203">
    <property type="entry name" value="Acyl-CoA dehydrogenase C-terminal domain-like"/>
    <property type="match status" value="1"/>
</dbReference>
<dbReference type="InterPro" id="IPR013786">
    <property type="entry name" value="AcylCoA_DH/ox_N"/>
</dbReference>
<dbReference type="InterPro" id="IPR046373">
    <property type="entry name" value="Acyl-CoA_Oxase/DH_mid-dom_sf"/>
</dbReference>
<sequence>MTRAEPPAHDVATLFARLDVLLPQIAEGAARRERERELPFALVRRIAEAGLLTVRIPKRHGGPGGSVRDAIRVVIEIASVDSNIAQALRPNFGFVESLLSNPGNEAGRERWFARLLAGHIVGNAGLERGGAHGTSRARLTREGDHYKASGTRYYSTGALFADWISSFALNDEDRETNFIVPRGREGLYLADDFDAMGQRLTASGTSVYENVLVADDEVGQHPIARDRRNPVIPMFQLYLAAVEAGIARNALTDAVAFTRHVARPIRHSSAQKSVDDPYVQHSVGEIAAQAYAAEAAVLRAADALDDAWAADLDEAALTRASVEVAQAQYFAVQAALKAAERLFDVGGASATDRTHNLDRHWRNARTVANHNPRDWKAAVTGAWHLKGEAPPTSGAF</sequence>
<organism evidence="4 5">
    <name type="scientific">Piscinibacter gummiphilus</name>
    <dbReference type="NCBI Taxonomy" id="946333"/>
    <lineage>
        <taxon>Bacteria</taxon>
        <taxon>Pseudomonadati</taxon>
        <taxon>Pseudomonadota</taxon>
        <taxon>Betaproteobacteria</taxon>
        <taxon>Burkholderiales</taxon>
        <taxon>Sphaerotilaceae</taxon>
        <taxon>Piscinibacter</taxon>
    </lineage>
</organism>
<name>A0A1W6LIE8_9BURK</name>
<evidence type="ECO:0000313" key="5">
    <source>
        <dbReference type="Proteomes" id="UP000193427"/>
    </source>
</evidence>
<dbReference type="InterPro" id="IPR013107">
    <property type="entry name" value="Acyl-CoA_DH_C"/>
</dbReference>
<reference evidence="4 5" key="1">
    <citation type="submission" date="2016-04" db="EMBL/GenBank/DDBJ databases">
        <title>Complete genome sequence of natural rubber-degrading, novel Gram-negative bacterium, Rhizobacter gummiphilus strain NS21.</title>
        <authorList>
            <person name="Tabata M."/>
            <person name="Kasai D."/>
            <person name="Fukuda M."/>
        </authorList>
    </citation>
    <scope>NUCLEOTIDE SEQUENCE [LARGE SCALE GENOMIC DNA]</scope>
    <source>
        <strain evidence="4 5">NS21</strain>
    </source>
</reference>
<dbReference type="PANTHER" id="PTHR43884:SF12">
    <property type="entry name" value="ISOVALERYL-COA DEHYDROGENASE, MITOCHONDRIAL-RELATED"/>
    <property type="match status" value="1"/>
</dbReference>
<dbReference type="KEGG" id="rgu:A4W93_24535"/>
<dbReference type="PIRSF" id="PIRSF016578">
    <property type="entry name" value="HsaA"/>
    <property type="match status" value="1"/>
</dbReference>
<accession>A0A1W6LIE8</accession>
<dbReference type="Pfam" id="PF02771">
    <property type="entry name" value="Acyl-CoA_dh_N"/>
    <property type="match status" value="1"/>
</dbReference>
<dbReference type="OrthoDB" id="6184213at2"/>
<dbReference type="GO" id="GO:0050660">
    <property type="term" value="F:flavin adenine dinucleotide binding"/>
    <property type="evidence" value="ECO:0007669"/>
    <property type="project" value="InterPro"/>
</dbReference>
<dbReference type="GO" id="GO:0006552">
    <property type="term" value="P:L-leucine catabolic process"/>
    <property type="evidence" value="ECO:0007669"/>
    <property type="project" value="TreeGrafter"/>
</dbReference>
<evidence type="ECO:0000313" key="4">
    <source>
        <dbReference type="EMBL" id="ARN24041.1"/>
    </source>
</evidence>
<dbReference type="InterPro" id="IPR037069">
    <property type="entry name" value="AcylCoA_DH/ox_N_sf"/>
</dbReference>
<dbReference type="SUPFAM" id="SSF56645">
    <property type="entry name" value="Acyl-CoA dehydrogenase NM domain-like"/>
    <property type="match status" value="1"/>
</dbReference>
<dbReference type="Proteomes" id="UP000193427">
    <property type="component" value="Chromosome"/>
</dbReference>
<dbReference type="EMBL" id="CP015118">
    <property type="protein sequence ID" value="ARN24041.1"/>
    <property type="molecule type" value="Genomic_DNA"/>
</dbReference>
<dbReference type="Gene3D" id="1.10.540.10">
    <property type="entry name" value="Acyl-CoA dehydrogenase/oxidase, N-terminal domain"/>
    <property type="match status" value="1"/>
</dbReference>